<comment type="subcellular location">
    <subcellularLocation>
        <location evidence="4">Cytoplasm</location>
    </subcellularLocation>
</comment>
<dbReference type="InterPro" id="IPR000304">
    <property type="entry name" value="Pyrroline-COOH_reductase"/>
</dbReference>
<dbReference type="Proteomes" id="UP001209803">
    <property type="component" value="Chromosome"/>
</dbReference>
<evidence type="ECO:0000313" key="9">
    <source>
        <dbReference type="Proteomes" id="UP001209803"/>
    </source>
</evidence>
<comment type="catalytic activity">
    <reaction evidence="4">
        <text>L-proline + NADP(+) = (S)-1-pyrroline-5-carboxylate + NADPH + 2 H(+)</text>
        <dbReference type="Rhea" id="RHEA:14109"/>
        <dbReference type="ChEBI" id="CHEBI:15378"/>
        <dbReference type="ChEBI" id="CHEBI:17388"/>
        <dbReference type="ChEBI" id="CHEBI:57783"/>
        <dbReference type="ChEBI" id="CHEBI:58349"/>
        <dbReference type="ChEBI" id="CHEBI:60039"/>
        <dbReference type="EC" id="1.5.1.2"/>
    </reaction>
</comment>
<feature type="domain" description="Pyrroline-5-carboxylate reductase dimerisation" evidence="7">
    <location>
        <begin position="165"/>
        <end position="270"/>
    </location>
</feature>
<keyword evidence="4" id="KW-0028">Amino-acid biosynthesis</keyword>
<dbReference type="PANTHER" id="PTHR11645:SF0">
    <property type="entry name" value="PYRROLINE-5-CARBOXYLATE REDUCTASE 3"/>
    <property type="match status" value="1"/>
</dbReference>
<comment type="similarity">
    <text evidence="1 4">Belongs to the pyrroline-5-carboxylate reductase family.</text>
</comment>
<keyword evidence="4" id="KW-0963">Cytoplasm</keyword>
<dbReference type="InterPro" id="IPR008927">
    <property type="entry name" value="6-PGluconate_DH-like_C_sf"/>
</dbReference>
<dbReference type="SUPFAM" id="SSF51735">
    <property type="entry name" value="NAD(P)-binding Rossmann-fold domains"/>
    <property type="match status" value="1"/>
</dbReference>
<dbReference type="InterPro" id="IPR036291">
    <property type="entry name" value="NAD(P)-bd_dom_sf"/>
</dbReference>
<dbReference type="Gene3D" id="3.40.50.720">
    <property type="entry name" value="NAD(P)-binding Rossmann-like Domain"/>
    <property type="match status" value="1"/>
</dbReference>
<sequence length="272" mass="28248">MSFSKDRPLLLVGAGKMGGAMLSGWLAEGVDPAAIVVADPNLSTEMGALLAKHGVRHLTAAPPDLTAGIVLVAVKPQMMDQVLPQLKTVVGADTLVLSIAAGTPVSKFQQHFGKVPVCRCMPNTPAMVQRGITAVFPTQEVTDTQRADVTKLLSSVGKVVWLDTEDQIDLVTGVSGSGPAYVFFLAEALCEAGKAAGLPDEIAQELAVATVSGAGELMHQTGDHPSQLRRNVTSPNGTTAAALDVLMHAEGLQPVMTDAVAAAIRRAKELAE</sequence>
<proteinExistence type="inferred from homology"/>
<keyword evidence="3 4" id="KW-0560">Oxidoreductase</keyword>
<dbReference type="EC" id="1.5.1.2" evidence="4 5"/>
<dbReference type="SUPFAM" id="SSF48179">
    <property type="entry name" value="6-phosphogluconate dehydrogenase C-terminal domain-like"/>
    <property type="match status" value="1"/>
</dbReference>
<dbReference type="HAMAP" id="MF_01925">
    <property type="entry name" value="P5C_reductase"/>
    <property type="match status" value="1"/>
</dbReference>
<accession>A0ABY8F7E2</accession>
<keyword evidence="2 4" id="KW-0521">NADP</keyword>
<dbReference type="Pfam" id="PF14748">
    <property type="entry name" value="P5CR_dimer"/>
    <property type="match status" value="1"/>
</dbReference>
<keyword evidence="4" id="KW-0641">Proline biosynthesis</keyword>
<dbReference type="GO" id="GO:0004735">
    <property type="term" value="F:pyrroline-5-carboxylate reductase activity"/>
    <property type="evidence" value="ECO:0007669"/>
    <property type="project" value="UniProtKB-EC"/>
</dbReference>
<evidence type="ECO:0000256" key="5">
    <source>
        <dbReference type="NCBIfam" id="TIGR00112"/>
    </source>
</evidence>
<keyword evidence="9" id="KW-1185">Reference proteome</keyword>
<dbReference type="Pfam" id="PF03807">
    <property type="entry name" value="F420_oxidored"/>
    <property type="match status" value="1"/>
</dbReference>
<reference evidence="8 9" key="1">
    <citation type="submission" date="2023-03" db="EMBL/GenBank/DDBJ databases">
        <title>Roseibium porphyridii sp. nov. and Roseibium rhodosorbium sp. nov. isolated from marine algae, Porphyridium cruentum and Rhodosorus marinus, respectively.</title>
        <authorList>
            <person name="Lee M.W."/>
            <person name="Choi B.J."/>
            <person name="Lee J.K."/>
            <person name="Choi D.G."/>
            <person name="Baek J.H."/>
            <person name="Bayburt H."/>
            <person name="Kim J.M."/>
            <person name="Han D.M."/>
            <person name="Kim K.H."/>
            <person name="Jeon C.O."/>
        </authorList>
    </citation>
    <scope>NUCLEOTIDE SEQUENCE [LARGE SCALE GENOMIC DNA]</scope>
    <source>
        <strain evidence="8 9">KMA01</strain>
    </source>
</reference>
<evidence type="ECO:0000313" key="8">
    <source>
        <dbReference type="EMBL" id="WFE91420.1"/>
    </source>
</evidence>
<dbReference type="InterPro" id="IPR029036">
    <property type="entry name" value="P5CR_dimer"/>
</dbReference>
<organism evidence="8 9">
    <name type="scientific">Roseibium porphyridii</name>
    <dbReference type="NCBI Taxonomy" id="2866279"/>
    <lineage>
        <taxon>Bacteria</taxon>
        <taxon>Pseudomonadati</taxon>
        <taxon>Pseudomonadota</taxon>
        <taxon>Alphaproteobacteria</taxon>
        <taxon>Hyphomicrobiales</taxon>
        <taxon>Stappiaceae</taxon>
        <taxon>Roseibium</taxon>
    </lineage>
</organism>
<dbReference type="InterPro" id="IPR028939">
    <property type="entry name" value="P5C_Rdtase_cat_N"/>
</dbReference>
<name>A0ABY8F7E2_9HYPH</name>
<evidence type="ECO:0000256" key="1">
    <source>
        <dbReference type="ARBA" id="ARBA00005525"/>
    </source>
</evidence>
<feature type="domain" description="Pyrroline-5-carboxylate reductase catalytic N-terminal" evidence="6">
    <location>
        <begin position="11"/>
        <end position="102"/>
    </location>
</feature>
<comment type="function">
    <text evidence="4">Catalyzes the reduction of 1-pyrroline-5-carboxylate (PCA) to L-proline.</text>
</comment>
<gene>
    <name evidence="4 8" type="primary">proC</name>
    <name evidence="8" type="ORF">K1718_08690</name>
</gene>
<comment type="pathway">
    <text evidence="4">Amino-acid biosynthesis; L-proline biosynthesis; L-proline from L-glutamate 5-semialdehyde: step 1/1.</text>
</comment>
<dbReference type="NCBIfam" id="TIGR00112">
    <property type="entry name" value="proC"/>
    <property type="match status" value="1"/>
</dbReference>
<dbReference type="EMBL" id="CP120863">
    <property type="protein sequence ID" value="WFE91420.1"/>
    <property type="molecule type" value="Genomic_DNA"/>
</dbReference>
<protein>
    <recommendedName>
        <fullName evidence="4 5">Pyrroline-5-carboxylate reductase</fullName>
        <shortName evidence="4">P5C reductase</shortName>
        <shortName evidence="4">P5CR</shortName>
        <ecNumber evidence="4 5">1.5.1.2</ecNumber>
    </recommendedName>
    <alternativeName>
        <fullName evidence="4">PCA reductase</fullName>
    </alternativeName>
</protein>
<evidence type="ECO:0000256" key="3">
    <source>
        <dbReference type="ARBA" id="ARBA00023002"/>
    </source>
</evidence>
<dbReference type="PANTHER" id="PTHR11645">
    <property type="entry name" value="PYRROLINE-5-CARBOXYLATE REDUCTASE"/>
    <property type="match status" value="1"/>
</dbReference>
<dbReference type="Gene3D" id="1.10.3730.10">
    <property type="entry name" value="ProC C-terminal domain-like"/>
    <property type="match status" value="1"/>
</dbReference>
<dbReference type="RefSeq" id="WP_265683818.1">
    <property type="nucleotide sequence ID" value="NZ_CP120863.1"/>
</dbReference>
<evidence type="ECO:0000259" key="7">
    <source>
        <dbReference type="Pfam" id="PF14748"/>
    </source>
</evidence>
<dbReference type="PIRSF" id="PIRSF000193">
    <property type="entry name" value="Pyrrol-5-carb_rd"/>
    <property type="match status" value="1"/>
</dbReference>
<evidence type="ECO:0000256" key="4">
    <source>
        <dbReference type="HAMAP-Rule" id="MF_01925"/>
    </source>
</evidence>
<evidence type="ECO:0000256" key="2">
    <source>
        <dbReference type="ARBA" id="ARBA00022857"/>
    </source>
</evidence>
<evidence type="ECO:0000259" key="6">
    <source>
        <dbReference type="Pfam" id="PF03807"/>
    </source>
</evidence>
<comment type="catalytic activity">
    <reaction evidence="4">
        <text>L-proline + NAD(+) = (S)-1-pyrroline-5-carboxylate + NADH + 2 H(+)</text>
        <dbReference type="Rhea" id="RHEA:14105"/>
        <dbReference type="ChEBI" id="CHEBI:15378"/>
        <dbReference type="ChEBI" id="CHEBI:17388"/>
        <dbReference type="ChEBI" id="CHEBI:57540"/>
        <dbReference type="ChEBI" id="CHEBI:57945"/>
        <dbReference type="ChEBI" id="CHEBI:60039"/>
        <dbReference type="EC" id="1.5.1.2"/>
    </reaction>
</comment>